<keyword evidence="1" id="KW-1133">Transmembrane helix</keyword>
<feature type="transmembrane region" description="Helical" evidence="1">
    <location>
        <begin position="52"/>
        <end position="73"/>
    </location>
</feature>
<sequence>MPTPSRDTLIAYAVAIAFVIPMILPVLDNIEEGQRLVREGLLTPRDRLRPTGLGPVSGLMVYVFSTPIAIALSRTLGMKLAMVVGLLMLALAVSFITGVLERGDVTLGLSLAWLALAAVVLIGAWAWQRQRRRMRAMRAHADALAGLVREELGAVRGSALGTLAREADGDSRIGDLVERMTLAAIWQASAEGPPETFRQRVLAGLAEAREDLVGNAAVDPHGQALAMMDRIIGRVRQRLRTLDLDRGPAETQGRR</sequence>
<organism evidence="2 3">
    <name type="scientific">Roseospira navarrensis</name>
    <dbReference type="NCBI Taxonomy" id="140058"/>
    <lineage>
        <taxon>Bacteria</taxon>
        <taxon>Pseudomonadati</taxon>
        <taxon>Pseudomonadota</taxon>
        <taxon>Alphaproteobacteria</taxon>
        <taxon>Rhodospirillales</taxon>
        <taxon>Rhodospirillaceae</taxon>
        <taxon>Roseospira</taxon>
    </lineage>
</organism>
<evidence type="ECO:0000313" key="3">
    <source>
        <dbReference type="Proteomes" id="UP000434582"/>
    </source>
</evidence>
<feature type="transmembrane region" description="Helical" evidence="1">
    <location>
        <begin position="80"/>
        <end position="100"/>
    </location>
</feature>
<gene>
    <name evidence="2" type="ORF">GHC57_02710</name>
</gene>
<dbReference type="AlphaFoldDB" id="A0A7X2D263"/>
<dbReference type="RefSeq" id="WP_153340900.1">
    <property type="nucleotide sequence ID" value="NZ_WIVE01000004.1"/>
</dbReference>
<dbReference type="Proteomes" id="UP000434582">
    <property type="component" value="Unassembled WGS sequence"/>
</dbReference>
<feature type="transmembrane region" description="Helical" evidence="1">
    <location>
        <begin position="9"/>
        <end position="27"/>
    </location>
</feature>
<keyword evidence="1" id="KW-0472">Membrane</keyword>
<name>A0A7X2D263_9PROT</name>
<comment type="caution">
    <text evidence="2">The sequence shown here is derived from an EMBL/GenBank/DDBJ whole genome shotgun (WGS) entry which is preliminary data.</text>
</comment>
<reference evidence="2 3" key="1">
    <citation type="submission" date="2019-10" db="EMBL/GenBank/DDBJ databases">
        <title>Draft whole-genome sequence of the purple nonsulfur photosynthetic bacterium Roseospira navarrensis DSM 15114.</title>
        <authorList>
            <person name="Kyndt J.A."/>
            <person name="Meyer T.E."/>
        </authorList>
    </citation>
    <scope>NUCLEOTIDE SEQUENCE [LARGE SCALE GENOMIC DNA]</scope>
    <source>
        <strain evidence="2 3">DSM 15114</strain>
    </source>
</reference>
<dbReference type="EMBL" id="WIVE01000004">
    <property type="protein sequence ID" value="MQX35423.1"/>
    <property type="molecule type" value="Genomic_DNA"/>
</dbReference>
<keyword evidence="1" id="KW-0812">Transmembrane</keyword>
<proteinExistence type="predicted"/>
<keyword evidence="3" id="KW-1185">Reference proteome</keyword>
<protein>
    <submittedName>
        <fullName evidence="2">Uncharacterized protein</fullName>
    </submittedName>
</protein>
<evidence type="ECO:0000313" key="2">
    <source>
        <dbReference type="EMBL" id="MQX35423.1"/>
    </source>
</evidence>
<feature type="transmembrane region" description="Helical" evidence="1">
    <location>
        <begin position="106"/>
        <end position="127"/>
    </location>
</feature>
<dbReference type="OrthoDB" id="7358483at2"/>
<evidence type="ECO:0000256" key="1">
    <source>
        <dbReference type="SAM" id="Phobius"/>
    </source>
</evidence>
<accession>A0A7X2D263</accession>